<dbReference type="STRING" id="1109443.G4T5Z3"/>
<dbReference type="GO" id="GO:0006362">
    <property type="term" value="P:transcription elongation by RNA polymerase I"/>
    <property type="evidence" value="ECO:0007669"/>
    <property type="project" value="TreeGrafter"/>
</dbReference>
<keyword evidence="8" id="KW-1185">Reference proteome</keyword>
<proteinExistence type="predicted"/>
<dbReference type="GO" id="GO:0031440">
    <property type="term" value="P:regulation of mRNA 3'-end processing"/>
    <property type="evidence" value="ECO:0007669"/>
    <property type="project" value="TreeGrafter"/>
</dbReference>
<dbReference type="CDD" id="cd21538">
    <property type="entry name" value="SPOC_TFIIS"/>
    <property type="match status" value="1"/>
</dbReference>
<dbReference type="Pfam" id="PF07500">
    <property type="entry name" value="TFIIS_M"/>
    <property type="match status" value="1"/>
</dbReference>
<dbReference type="GO" id="GO:0031564">
    <property type="term" value="P:transcription antitermination"/>
    <property type="evidence" value="ECO:0007669"/>
    <property type="project" value="TreeGrafter"/>
</dbReference>
<evidence type="ECO:0000313" key="8">
    <source>
        <dbReference type="Proteomes" id="UP000007148"/>
    </source>
</evidence>
<evidence type="ECO:0000256" key="1">
    <source>
        <dbReference type="ARBA" id="ARBA00022723"/>
    </source>
</evidence>
<dbReference type="Gene3D" id="1.10.472.30">
    <property type="entry name" value="Transcription elongation factor S-II, central domain"/>
    <property type="match status" value="1"/>
</dbReference>
<dbReference type="AlphaFoldDB" id="G4T5Z3"/>
<keyword evidence="2" id="KW-0863">Zinc-finger</keyword>
<dbReference type="InterPro" id="IPR012921">
    <property type="entry name" value="SPOC_C"/>
</dbReference>
<dbReference type="Pfam" id="PF07744">
    <property type="entry name" value="SPOC"/>
    <property type="match status" value="1"/>
</dbReference>
<dbReference type="HOGENOM" id="CLU_011239_0_0_1"/>
<dbReference type="FunCoup" id="G4T5Z3">
    <property type="interactions" value="155"/>
</dbReference>
<dbReference type="PANTHER" id="PTHR11477">
    <property type="entry name" value="TRANSCRIPTION FACTOR S-II ZINC FINGER DOMAIN-CONTAINING PROTEIN"/>
    <property type="match status" value="1"/>
</dbReference>
<dbReference type="GO" id="GO:0006368">
    <property type="term" value="P:transcription elongation by RNA polymerase II"/>
    <property type="evidence" value="ECO:0007669"/>
    <property type="project" value="TreeGrafter"/>
</dbReference>
<comment type="caution">
    <text evidence="7">The sequence shown here is derived from an EMBL/GenBank/DDBJ whole genome shotgun (WGS) entry which is preliminary data.</text>
</comment>
<feature type="compositionally biased region" description="Basic and acidic residues" evidence="5">
    <location>
        <begin position="16"/>
        <end position="31"/>
    </location>
</feature>
<dbReference type="SUPFAM" id="SSF46942">
    <property type="entry name" value="Elongation factor TFIIS domain 2"/>
    <property type="match status" value="1"/>
</dbReference>
<feature type="compositionally biased region" description="Low complexity" evidence="5">
    <location>
        <begin position="631"/>
        <end position="657"/>
    </location>
</feature>
<keyword evidence="3" id="KW-0862">Zinc</keyword>
<dbReference type="PRINTS" id="PR01217">
    <property type="entry name" value="PRICHEXTENSN"/>
</dbReference>
<dbReference type="EMBL" id="CAFZ01000005">
    <property type="protein sequence ID" value="CCA66777.1"/>
    <property type="molecule type" value="Genomic_DNA"/>
</dbReference>
<dbReference type="InterPro" id="IPR003618">
    <property type="entry name" value="TFIIS_cen_dom"/>
</dbReference>
<sequence>MPSAPPTFAVDSDSDVGMKDDDGEYTGERQLTRLRRGKQVKRAESDSDRSPSPDSKSRKRKAPAAPPVNTKRKRTLLAKSPSPLSDPVRKYCFGKLQEVIEPIFVEYKTLEDGTERSEEEAKSAASTFNRDLENAVFEHYSEPDKKGNRAALAKYKYVVVISKYSGANLLRERFRMLTYNLGQSDRVLLRKGIANGHISAQELSEMSSADLANEQAKQEMEKAAQEALHQSILKTQTILPRAKMTHKGEEIIETNASEDMRVRDEEERERLRAGLRVRTGSILEANPESAGLSSATGISGVTFENHLAEDGTVLSPEKVSPDTPLVINTTTVPLSPITYTKEPGSALPDILSPTEITATPLRGNMHESRPSFDLNALWTGDAPNQSSTFAVSLSSPVGDDEEDVAMDLDDEAGPETDFGMFLDGVEEKKVQVDHATRSTTPPPPAREDKKMDNIPVVWSGDLVMPLDPKPALINKVSVRQVGGRSFGTSPSVWNLLFKGSQALIEGRVPTDRSIKYLVTTRLNPSKELIVVHFAPTEESKENMAELFDFLTKKDRHGLVFPWGTNPPSTAPGKDLYLLPIQASKPLPEFIDLLDHVLIPKQRDENMLLGVFVLSKGKIVVPPIATTPPSEQAAKQPTPPTASSSQQSQQQTPLAPSNSMASLLSTLGTTSSMPYAVTPTPPVAALLPGMQHPPQLPVGVPSNSIPGPYQFSHSPAPPGGPPGQPSLPSSAPIPTGNALLELASSIQNLSPDQLNLILQGLMAGGAGQSPTPPTPVPPPTGPSPWPPATAYGGPQQTPPYQGGMAPGYDRYPNASRSPQAQYVLSRKQAHPSDI</sequence>
<accession>G4T5Z3</accession>
<feature type="region of interest" description="Disordered" evidence="5">
    <location>
        <begin position="623"/>
        <end position="657"/>
    </location>
</feature>
<feature type="region of interest" description="Disordered" evidence="5">
    <location>
        <begin position="685"/>
        <end position="732"/>
    </location>
</feature>
<dbReference type="eggNOG" id="KOG1634">
    <property type="taxonomic scope" value="Eukaryota"/>
</dbReference>
<protein>
    <recommendedName>
        <fullName evidence="6">TFIIS central domain-containing protein</fullName>
    </recommendedName>
</protein>
<dbReference type="PROSITE" id="PS51321">
    <property type="entry name" value="TFIIS_CENTRAL"/>
    <property type="match status" value="1"/>
</dbReference>
<dbReference type="GO" id="GO:0008270">
    <property type="term" value="F:zinc ion binding"/>
    <property type="evidence" value="ECO:0007669"/>
    <property type="project" value="UniProtKB-KW"/>
</dbReference>
<gene>
    <name evidence="7" type="ORF">PIIN_00457</name>
</gene>
<evidence type="ECO:0000259" key="6">
    <source>
        <dbReference type="PROSITE" id="PS51321"/>
    </source>
</evidence>
<evidence type="ECO:0000256" key="5">
    <source>
        <dbReference type="SAM" id="MobiDB-lite"/>
    </source>
</evidence>
<reference evidence="7 8" key="1">
    <citation type="journal article" date="2011" name="PLoS Pathog.">
        <title>Endophytic Life Strategies Decoded by Genome and Transcriptome Analyses of the Mutualistic Root Symbiont Piriformospora indica.</title>
        <authorList>
            <person name="Zuccaro A."/>
            <person name="Lahrmann U."/>
            <person name="Guldener U."/>
            <person name="Langen G."/>
            <person name="Pfiffi S."/>
            <person name="Biedenkopf D."/>
            <person name="Wong P."/>
            <person name="Samans B."/>
            <person name="Grimm C."/>
            <person name="Basiewicz M."/>
            <person name="Murat C."/>
            <person name="Martin F."/>
            <person name="Kogel K.H."/>
        </authorList>
    </citation>
    <scope>NUCLEOTIDE SEQUENCE [LARGE SCALE GENOMIC DNA]</scope>
    <source>
        <strain evidence="7 8">DSM 11827</strain>
    </source>
</reference>
<evidence type="ECO:0000256" key="2">
    <source>
        <dbReference type="ARBA" id="ARBA00022771"/>
    </source>
</evidence>
<feature type="region of interest" description="Disordered" evidence="5">
    <location>
        <begin position="1"/>
        <end position="82"/>
    </location>
</feature>
<feature type="compositionally biased region" description="Basic and acidic residues" evidence="5">
    <location>
        <begin position="41"/>
        <end position="51"/>
    </location>
</feature>
<dbReference type="PANTHER" id="PTHR11477:SF0">
    <property type="entry name" value="IP08861P-RELATED"/>
    <property type="match status" value="1"/>
</dbReference>
<dbReference type="InParanoid" id="G4T5Z3"/>
<dbReference type="OMA" id="AWISCET"/>
<feature type="compositionally biased region" description="Pro residues" evidence="5">
    <location>
        <begin position="769"/>
        <end position="786"/>
    </location>
</feature>
<feature type="region of interest" description="Disordered" evidence="5">
    <location>
        <begin position="762"/>
        <end position="833"/>
    </location>
</feature>
<dbReference type="Proteomes" id="UP000007148">
    <property type="component" value="Unassembled WGS sequence"/>
</dbReference>
<keyword evidence="1" id="KW-0479">Metal-binding</keyword>
<dbReference type="InterPro" id="IPR036575">
    <property type="entry name" value="TFIIS_cen_dom_sf"/>
</dbReference>
<dbReference type="OrthoDB" id="436852at2759"/>
<feature type="compositionally biased region" description="Low complexity" evidence="5">
    <location>
        <begin position="787"/>
        <end position="802"/>
    </location>
</feature>
<evidence type="ECO:0000256" key="3">
    <source>
        <dbReference type="ARBA" id="ARBA00022833"/>
    </source>
</evidence>
<feature type="compositionally biased region" description="Pro residues" evidence="5">
    <location>
        <begin position="714"/>
        <end position="724"/>
    </location>
</feature>
<name>G4T5Z3_SERID</name>
<organism evidence="7 8">
    <name type="scientific">Serendipita indica (strain DSM 11827)</name>
    <name type="common">Root endophyte fungus</name>
    <name type="synonym">Piriformospora indica</name>
    <dbReference type="NCBI Taxonomy" id="1109443"/>
    <lineage>
        <taxon>Eukaryota</taxon>
        <taxon>Fungi</taxon>
        <taxon>Dikarya</taxon>
        <taxon>Basidiomycota</taxon>
        <taxon>Agaricomycotina</taxon>
        <taxon>Agaricomycetes</taxon>
        <taxon>Sebacinales</taxon>
        <taxon>Serendipitaceae</taxon>
        <taxon>Serendipita</taxon>
    </lineage>
</organism>
<keyword evidence="4" id="KW-0539">Nucleus</keyword>
<evidence type="ECO:0000313" key="7">
    <source>
        <dbReference type="EMBL" id="CCA66777.1"/>
    </source>
</evidence>
<evidence type="ECO:0000256" key="4">
    <source>
        <dbReference type="ARBA" id="ARBA00023242"/>
    </source>
</evidence>
<dbReference type="GO" id="GO:0005634">
    <property type="term" value="C:nucleus"/>
    <property type="evidence" value="ECO:0007669"/>
    <property type="project" value="TreeGrafter"/>
</dbReference>
<feature type="domain" description="TFIIS central" evidence="6">
    <location>
        <begin position="88"/>
        <end position="239"/>
    </location>
</feature>